<dbReference type="Proteomes" id="UP000704176">
    <property type="component" value="Unassembled WGS sequence"/>
</dbReference>
<dbReference type="RefSeq" id="WP_224315605.1">
    <property type="nucleotide sequence ID" value="NZ_JAIRBM010000023.1"/>
</dbReference>
<evidence type="ECO:0000313" key="2">
    <source>
        <dbReference type="Proteomes" id="UP000704176"/>
    </source>
</evidence>
<sequence>MRLPRELQIPTGAVKVTHKNSSAVAYLYTNAHRQICAVAFYGKGSKPSFRFAFRTEAERERKISEFFQRCGAWDAYRKERRKEKAQPHTLEIGHILVSSWGYDQTNINFYQVTRIVGSHMVELREIGATSDATDWAMGRAVPVLDSFKGEPFRRRASSHGGVKINSSQYASVWDGTPQNWTSYA</sequence>
<accession>A0ABS7VTG1</accession>
<proteinExistence type="predicted"/>
<name>A0ABS7VTG1_9HYPH</name>
<evidence type="ECO:0008006" key="3">
    <source>
        <dbReference type="Google" id="ProtNLM"/>
    </source>
</evidence>
<comment type="caution">
    <text evidence="1">The sequence shown here is derived from an EMBL/GenBank/DDBJ whole genome shotgun (WGS) entry which is preliminary data.</text>
</comment>
<reference evidence="1 2" key="1">
    <citation type="submission" date="2021-09" db="EMBL/GenBank/DDBJ databases">
        <title>The complete genome sequence of a new microorganism.</title>
        <authorList>
            <person name="Zi Z."/>
        </authorList>
    </citation>
    <scope>NUCLEOTIDE SEQUENCE [LARGE SCALE GENOMIC DNA]</scope>
    <source>
        <strain evidence="1 2">WGZ8</strain>
    </source>
</reference>
<protein>
    <recommendedName>
        <fullName evidence="3">AP2 domain-containing protein</fullName>
    </recommendedName>
</protein>
<organism evidence="1 2">
    <name type="scientific">Microvirga puerhi</name>
    <dbReference type="NCBI Taxonomy" id="2876078"/>
    <lineage>
        <taxon>Bacteria</taxon>
        <taxon>Pseudomonadati</taxon>
        <taxon>Pseudomonadota</taxon>
        <taxon>Alphaproteobacteria</taxon>
        <taxon>Hyphomicrobiales</taxon>
        <taxon>Methylobacteriaceae</taxon>
        <taxon>Microvirga</taxon>
    </lineage>
</organism>
<keyword evidence="2" id="KW-1185">Reference proteome</keyword>
<dbReference type="EMBL" id="JAIRBM010000023">
    <property type="protein sequence ID" value="MBZ6078853.1"/>
    <property type="molecule type" value="Genomic_DNA"/>
</dbReference>
<evidence type="ECO:0000313" key="1">
    <source>
        <dbReference type="EMBL" id="MBZ6078853.1"/>
    </source>
</evidence>
<gene>
    <name evidence="1" type="ORF">K9B37_21570</name>
</gene>